<organism evidence="2 3">
    <name type="scientific">Prevotella amnii CRIS 21A-A</name>
    <dbReference type="NCBI Taxonomy" id="679191"/>
    <lineage>
        <taxon>Bacteria</taxon>
        <taxon>Pseudomonadati</taxon>
        <taxon>Bacteroidota</taxon>
        <taxon>Bacteroidia</taxon>
        <taxon>Bacteroidales</taxon>
        <taxon>Prevotellaceae</taxon>
        <taxon>Prevotella</taxon>
    </lineage>
</organism>
<keyword evidence="1" id="KW-0732">Signal</keyword>
<reference evidence="2 3" key="1">
    <citation type="submission" date="2010-09" db="EMBL/GenBank/DDBJ databases">
        <authorList>
            <person name="Harkins D.M."/>
            <person name="Madupu R."/>
            <person name="Durkin A.S."/>
            <person name="Torralba M."/>
            <person name="Methe B."/>
            <person name="Sutton G.G."/>
            <person name="Nelson K.E."/>
        </authorList>
    </citation>
    <scope>NUCLEOTIDE SEQUENCE [LARGE SCALE GENOMIC DNA]</scope>
    <source>
        <strain evidence="2 3">CRIS 21A-A</strain>
    </source>
</reference>
<evidence type="ECO:0000313" key="2">
    <source>
        <dbReference type="EMBL" id="EFN91091.1"/>
    </source>
</evidence>
<accession>E1GWA4</accession>
<evidence type="ECO:0000313" key="3">
    <source>
        <dbReference type="Proteomes" id="UP000016016"/>
    </source>
</evidence>
<dbReference type="Proteomes" id="UP000016016">
    <property type="component" value="Unassembled WGS sequence"/>
</dbReference>
<evidence type="ECO:0000256" key="1">
    <source>
        <dbReference type="SAM" id="SignalP"/>
    </source>
</evidence>
<feature type="chain" id="PRO_5003146025" description="BACON domain-containing protein" evidence="1">
    <location>
        <begin position="18"/>
        <end position="147"/>
    </location>
</feature>
<dbReference type="PROSITE" id="PS51257">
    <property type="entry name" value="PROKAR_LIPOPROTEIN"/>
    <property type="match status" value="1"/>
</dbReference>
<dbReference type="AlphaFoldDB" id="E1GWA4"/>
<dbReference type="EMBL" id="ADFQ01000064">
    <property type="protein sequence ID" value="EFN91091.1"/>
    <property type="molecule type" value="Genomic_DNA"/>
</dbReference>
<name>E1GWA4_9BACT</name>
<evidence type="ECO:0008006" key="4">
    <source>
        <dbReference type="Google" id="ProtNLM"/>
    </source>
</evidence>
<dbReference type="RefSeq" id="WP_008449323.1">
    <property type="nucleotide sequence ID" value="NZ_ADFQ01000064.1"/>
</dbReference>
<feature type="signal peptide" evidence="1">
    <location>
        <begin position="1"/>
        <end position="17"/>
    </location>
</feature>
<comment type="caution">
    <text evidence="2">The sequence shown here is derived from an EMBL/GenBank/DDBJ whole genome shotgun (WGS) entry which is preliminary data.</text>
</comment>
<proteinExistence type="predicted"/>
<gene>
    <name evidence="2" type="ORF">HMPREF9018_0318</name>
</gene>
<protein>
    <recommendedName>
        <fullName evidence="4">BACON domain-containing protein</fullName>
    </recommendedName>
</protein>
<sequence>MKHILILILLFSLSALSSCDDMSDEPKANTHELVFDAKGGEQSVQIIIKRITWRFEGLDIYPLLHTERIEDYDKDGSIKREKMQISNLSDGTQSIHYDWITFIVSKDKRHIRVLVEKNDTKKVRGIEFIGRGQKICSAYFKVFQSAE</sequence>